<feature type="transmembrane region" description="Helical" evidence="8">
    <location>
        <begin position="234"/>
        <end position="253"/>
    </location>
</feature>
<evidence type="ECO:0000256" key="3">
    <source>
        <dbReference type="ARBA" id="ARBA00022448"/>
    </source>
</evidence>
<dbReference type="InterPro" id="IPR052017">
    <property type="entry name" value="TSUP"/>
</dbReference>
<keyword evidence="4 8" id="KW-1003">Cell membrane</keyword>
<evidence type="ECO:0000256" key="5">
    <source>
        <dbReference type="ARBA" id="ARBA00022692"/>
    </source>
</evidence>
<evidence type="ECO:0000256" key="2">
    <source>
        <dbReference type="ARBA" id="ARBA00009142"/>
    </source>
</evidence>
<feature type="transmembrane region" description="Helical" evidence="8">
    <location>
        <begin position="206"/>
        <end position="228"/>
    </location>
</feature>
<keyword evidence="5 8" id="KW-0812">Transmembrane</keyword>
<proteinExistence type="inferred from homology"/>
<feature type="transmembrane region" description="Helical" evidence="8">
    <location>
        <begin position="180"/>
        <end position="199"/>
    </location>
</feature>
<evidence type="ECO:0000256" key="8">
    <source>
        <dbReference type="RuleBase" id="RU363041"/>
    </source>
</evidence>
<sequence>MGIVETLQSFHLSVFQWIAIVLAAFILGFSKSGIKGIGVIIILILAFVFGEKASTGILLPMLISADIIAVSYYNRHTQWRFIKKLIPSMVIGVLVGVWVGDTISELVFKRIMAIIIIGSVGIMWFFEKRKTNAIPHNKVFSNSAGFLAGFSTMIGNLAGPISNIYFLAMRLPKNEFIGTAAWLFFIINVFKLPFHYFVWETVTKESLILNLVLVPAIVSGFFMGAALVKKISNVNYRKFIIIVTGVGGVLLLCR</sequence>
<comment type="subcellular location">
    <subcellularLocation>
        <location evidence="1 8">Cell membrane</location>
        <topology evidence="1 8">Multi-pass membrane protein</topology>
    </subcellularLocation>
</comment>
<gene>
    <name evidence="9" type="ORF">SAMN05421824_0750</name>
</gene>
<organism evidence="9 10">
    <name type="scientific">Hyunsoonleella jejuensis</name>
    <dbReference type="NCBI Taxonomy" id="419940"/>
    <lineage>
        <taxon>Bacteria</taxon>
        <taxon>Pseudomonadati</taxon>
        <taxon>Bacteroidota</taxon>
        <taxon>Flavobacteriia</taxon>
        <taxon>Flavobacteriales</taxon>
        <taxon>Flavobacteriaceae</taxon>
    </lineage>
</organism>
<dbReference type="InterPro" id="IPR002781">
    <property type="entry name" value="TM_pro_TauE-like"/>
</dbReference>
<dbReference type="OrthoDB" id="9801058at2"/>
<reference evidence="9 10" key="1">
    <citation type="submission" date="2016-10" db="EMBL/GenBank/DDBJ databases">
        <authorList>
            <person name="de Groot N.N."/>
        </authorList>
    </citation>
    <scope>NUCLEOTIDE SEQUENCE [LARGE SCALE GENOMIC DNA]</scope>
    <source>
        <strain evidence="9 10">DSM 21035</strain>
    </source>
</reference>
<keyword evidence="3" id="KW-0813">Transport</keyword>
<accession>A0A1H9BYL2</accession>
<keyword evidence="10" id="KW-1185">Reference proteome</keyword>
<keyword evidence="7 8" id="KW-0472">Membrane</keyword>
<evidence type="ECO:0000256" key="7">
    <source>
        <dbReference type="ARBA" id="ARBA00023136"/>
    </source>
</evidence>
<dbReference type="STRING" id="419940.SAMN05421824_0750"/>
<dbReference type="RefSeq" id="WP_092575531.1">
    <property type="nucleotide sequence ID" value="NZ_FOFN01000001.1"/>
</dbReference>
<feature type="transmembrane region" description="Helical" evidence="8">
    <location>
        <begin position="146"/>
        <end position="168"/>
    </location>
</feature>
<comment type="similarity">
    <text evidence="2 8">Belongs to the 4-toluene sulfonate uptake permease (TSUP) (TC 2.A.102) family.</text>
</comment>
<evidence type="ECO:0000313" key="9">
    <source>
        <dbReference type="EMBL" id="SEP93924.1"/>
    </source>
</evidence>
<dbReference type="PANTHER" id="PTHR30269:SF23">
    <property type="entry name" value="MEMBRANE TRANSPORTER PROTEIN YDHB-RELATED"/>
    <property type="match status" value="1"/>
</dbReference>
<dbReference type="PANTHER" id="PTHR30269">
    <property type="entry name" value="TRANSMEMBRANE PROTEIN YFCA"/>
    <property type="match status" value="1"/>
</dbReference>
<dbReference type="EMBL" id="FOFN01000001">
    <property type="protein sequence ID" value="SEP93924.1"/>
    <property type="molecule type" value="Genomic_DNA"/>
</dbReference>
<dbReference type="GO" id="GO:0005886">
    <property type="term" value="C:plasma membrane"/>
    <property type="evidence" value="ECO:0007669"/>
    <property type="project" value="UniProtKB-SubCell"/>
</dbReference>
<evidence type="ECO:0000256" key="6">
    <source>
        <dbReference type="ARBA" id="ARBA00022989"/>
    </source>
</evidence>
<feature type="transmembrane region" description="Helical" evidence="8">
    <location>
        <begin position="6"/>
        <end position="27"/>
    </location>
</feature>
<protein>
    <recommendedName>
        <fullName evidence="8">Probable membrane transporter protein</fullName>
    </recommendedName>
</protein>
<dbReference type="Pfam" id="PF01925">
    <property type="entry name" value="TauE"/>
    <property type="match status" value="1"/>
</dbReference>
<evidence type="ECO:0000256" key="4">
    <source>
        <dbReference type="ARBA" id="ARBA00022475"/>
    </source>
</evidence>
<keyword evidence="6 8" id="KW-1133">Transmembrane helix</keyword>
<dbReference type="Proteomes" id="UP000198999">
    <property type="component" value="Unassembled WGS sequence"/>
</dbReference>
<feature type="transmembrane region" description="Helical" evidence="8">
    <location>
        <begin position="81"/>
        <end position="100"/>
    </location>
</feature>
<evidence type="ECO:0000256" key="1">
    <source>
        <dbReference type="ARBA" id="ARBA00004651"/>
    </source>
</evidence>
<feature type="transmembrane region" description="Helical" evidence="8">
    <location>
        <begin position="34"/>
        <end position="50"/>
    </location>
</feature>
<name>A0A1H9BYL2_9FLAO</name>
<feature type="transmembrane region" description="Helical" evidence="8">
    <location>
        <begin position="106"/>
        <end position="126"/>
    </location>
</feature>
<evidence type="ECO:0000313" key="10">
    <source>
        <dbReference type="Proteomes" id="UP000198999"/>
    </source>
</evidence>
<dbReference type="AlphaFoldDB" id="A0A1H9BYL2"/>